<evidence type="ECO:0000259" key="1">
    <source>
        <dbReference type="PROSITE" id="PS51819"/>
    </source>
</evidence>
<dbReference type="InterPro" id="IPR037523">
    <property type="entry name" value="VOC_core"/>
</dbReference>
<dbReference type="AlphaFoldDB" id="A0A9W6V7W7"/>
<comment type="caution">
    <text evidence="2">The sequence shown here is derived from an EMBL/GenBank/DDBJ whole genome shotgun (WGS) entry which is preliminary data.</text>
</comment>
<dbReference type="Proteomes" id="UP001165042">
    <property type="component" value="Unassembled WGS sequence"/>
</dbReference>
<dbReference type="PANTHER" id="PTHR35908:SF1">
    <property type="entry name" value="CONSERVED PROTEIN"/>
    <property type="match status" value="1"/>
</dbReference>
<gene>
    <name evidence="2" type="ORF">Aglo03_40460</name>
</gene>
<dbReference type="InterPro" id="IPR041581">
    <property type="entry name" value="Glyoxalase_6"/>
</dbReference>
<keyword evidence="3" id="KW-1185">Reference proteome</keyword>
<evidence type="ECO:0000313" key="3">
    <source>
        <dbReference type="Proteomes" id="UP001165042"/>
    </source>
</evidence>
<dbReference type="EMBL" id="BSSD01000006">
    <property type="protein sequence ID" value="GLW93230.1"/>
    <property type="molecule type" value="Genomic_DNA"/>
</dbReference>
<dbReference type="PANTHER" id="PTHR35908">
    <property type="entry name" value="HYPOTHETICAL FUSION PROTEIN"/>
    <property type="match status" value="1"/>
</dbReference>
<dbReference type="SUPFAM" id="SSF54593">
    <property type="entry name" value="Glyoxalase/Bleomycin resistance protein/Dihydroxybiphenyl dioxygenase"/>
    <property type="match status" value="2"/>
</dbReference>
<reference evidence="2" key="1">
    <citation type="submission" date="2023-02" db="EMBL/GenBank/DDBJ databases">
        <title>Actinokineospora globicatena NBRC 15670.</title>
        <authorList>
            <person name="Ichikawa N."/>
            <person name="Sato H."/>
            <person name="Tonouchi N."/>
        </authorList>
    </citation>
    <scope>NUCLEOTIDE SEQUENCE</scope>
    <source>
        <strain evidence="2">NBRC 15670</strain>
    </source>
</reference>
<dbReference type="Gene3D" id="3.10.180.10">
    <property type="entry name" value="2,3-Dihydroxybiphenyl 1,2-Dioxygenase, domain 1"/>
    <property type="match status" value="2"/>
</dbReference>
<name>A0A9W6V7W7_9PSEU</name>
<feature type="domain" description="VOC" evidence="1">
    <location>
        <begin position="13"/>
        <end position="123"/>
    </location>
</feature>
<organism evidence="2 3">
    <name type="scientific">Actinokineospora globicatena</name>
    <dbReference type="NCBI Taxonomy" id="103729"/>
    <lineage>
        <taxon>Bacteria</taxon>
        <taxon>Bacillati</taxon>
        <taxon>Actinomycetota</taxon>
        <taxon>Actinomycetes</taxon>
        <taxon>Pseudonocardiales</taxon>
        <taxon>Pseudonocardiaceae</taxon>
        <taxon>Actinokineospora</taxon>
    </lineage>
</organism>
<dbReference type="PROSITE" id="PS51819">
    <property type="entry name" value="VOC"/>
    <property type="match status" value="1"/>
</dbReference>
<protein>
    <recommendedName>
        <fullName evidence="1">VOC domain-containing protein</fullName>
    </recommendedName>
</protein>
<dbReference type="Pfam" id="PF18029">
    <property type="entry name" value="Glyoxalase_6"/>
    <property type="match status" value="2"/>
</dbReference>
<dbReference type="CDD" id="cd06587">
    <property type="entry name" value="VOC"/>
    <property type="match status" value="1"/>
</dbReference>
<sequence length="242" mass="26501">MTVVDTRTARTVRLLALCFGANDPVRLARFWADFLGWEQADDVTLIPHDDTGFQIRFIPAEAPKVGPNQVHFDLTSTSLEDQRSRVARAVELGAQHIDIGQRPEEGHVVLADPEGNEFCVIEPGNRFLAECGLIGALAGDGTQAVGYFWAKALDWPLVWDQDEETAIRSPHGGPKLTWGGPPVLAKTGKNRLYFDLAPPTDGDLEAEIDRLVSLGAKRLDTTGDRVTMADPDGNEFCVLTPR</sequence>
<accession>A0A9W6V7W7</accession>
<dbReference type="InterPro" id="IPR029068">
    <property type="entry name" value="Glyas_Bleomycin-R_OHBP_Dase"/>
</dbReference>
<evidence type="ECO:0000313" key="2">
    <source>
        <dbReference type="EMBL" id="GLW93230.1"/>
    </source>
</evidence>
<proteinExistence type="predicted"/>